<protein>
    <submittedName>
        <fullName evidence="2">Uncharacterized protein</fullName>
    </submittedName>
</protein>
<dbReference type="KEGG" id="sgf:HEP81_08079"/>
<name>A0A7H1QDC7_9ACTN</name>
<reference evidence="2 3" key="1">
    <citation type="submission" date="2020-04" db="EMBL/GenBank/DDBJ databases">
        <title>Characterization and engineering of Streptomyces griseofuscus DSM40191 as a potential heterologous host for expression of BGCs.</title>
        <authorList>
            <person name="Gren T."/>
            <person name="Whitford C.M."/>
            <person name="Mohite O.S."/>
            <person name="Joergensen T.S."/>
            <person name="Nielsen J.B."/>
            <person name="Lee S.Y."/>
            <person name="Weber T."/>
        </authorList>
    </citation>
    <scope>NUCLEOTIDE SEQUENCE [LARGE SCALE GENOMIC DNA]</scope>
    <source>
        <strain evidence="2 3">DSM 40191</strain>
        <plasmid evidence="2 3">pSGRIFU2</plasmid>
    </source>
</reference>
<sequence length="153" mass="16538">MSDSDSGEKLGSNLSELIKQLEKIEFTSDRDLYQYARILRAIGLELHMRIGMDADMVGAILAQYKGKWWTFGAQSKIRAKLVSAHLKGGASAAKVLGLSGVKMYASFVKHFIQPEIEAERKAREGKGSKKPGFSIGDKPKGAAGRPGEAGRAA</sequence>
<proteinExistence type="predicted"/>
<dbReference type="AlphaFoldDB" id="A0A7H1QDC7"/>
<feature type="compositionally biased region" description="Low complexity" evidence="1">
    <location>
        <begin position="141"/>
        <end position="153"/>
    </location>
</feature>
<feature type="region of interest" description="Disordered" evidence="1">
    <location>
        <begin position="119"/>
        <end position="153"/>
    </location>
</feature>
<gene>
    <name evidence="2" type="ORF">HEP81_08079</name>
</gene>
<evidence type="ECO:0000313" key="3">
    <source>
        <dbReference type="Proteomes" id="UP000516422"/>
    </source>
</evidence>
<dbReference type="GeneID" id="91467551"/>
<dbReference type="RefSeq" id="WP_037663175.1">
    <property type="nucleotide sequence ID" value="NZ_CP051008.1"/>
</dbReference>
<evidence type="ECO:0000313" key="2">
    <source>
        <dbReference type="EMBL" id="QNT98307.1"/>
    </source>
</evidence>
<dbReference type="EMBL" id="CP051008">
    <property type="protein sequence ID" value="QNT98307.1"/>
    <property type="molecule type" value="Genomic_DNA"/>
</dbReference>
<accession>A0A7H1QDC7</accession>
<dbReference type="Proteomes" id="UP000516422">
    <property type="component" value="Plasmid pSGRIFU2"/>
</dbReference>
<evidence type="ECO:0000256" key="1">
    <source>
        <dbReference type="SAM" id="MobiDB-lite"/>
    </source>
</evidence>
<organism evidence="2 3">
    <name type="scientific">Streptomyces griseofuscus</name>
    <dbReference type="NCBI Taxonomy" id="146922"/>
    <lineage>
        <taxon>Bacteria</taxon>
        <taxon>Bacillati</taxon>
        <taxon>Actinomycetota</taxon>
        <taxon>Actinomycetes</taxon>
        <taxon>Kitasatosporales</taxon>
        <taxon>Streptomycetaceae</taxon>
        <taxon>Streptomyces</taxon>
    </lineage>
</organism>
<keyword evidence="2" id="KW-0614">Plasmid</keyword>
<geneLocation type="plasmid" evidence="2 3">
    <name>pSGRIFU2</name>
</geneLocation>